<gene>
    <name evidence="1" type="ORF">DID88_003865</name>
</gene>
<dbReference type="Proteomes" id="UP000249056">
    <property type="component" value="Unassembled WGS sequence"/>
</dbReference>
<dbReference type="AlphaFoldDB" id="A0A395IT17"/>
<evidence type="ECO:0000313" key="1">
    <source>
        <dbReference type="EMBL" id="RAL63445.1"/>
    </source>
</evidence>
<reference evidence="1 2" key="1">
    <citation type="submission" date="2018-06" db="EMBL/GenBank/DDBJ databases">
        <title>Genome Sequence of the Brown Rot Fungal Pathogen Monilinia fructigena.</title>
        <authorList>
            <person name="Landi L."/>
            <person name="De Miccolis Angelini R.M."/>
            <person name="Pollastro S."/>
            <person name="Abate D."/>
            <person name="Faretra F."/>
            <person name="Romanazzi G."/>
        </authorList>
    </citation>
    <scope>NUCLEOTIDE SEQUENCE [LARGE SCALE GENOMIC DNA]</scope>
    <source>
        <strain evidence="1 2">Mfrg269</strain>
    </source>
</reference>
<comment type="caution">
    <text evidence="1">The sequence shown here is derived from an EMBL/GenBank/DDBJ whole genome shotgun (WGS) entry which is preliminary data.</text>
</comment>
<dbReference type="EMBL" id="QKRW01000019">
    <property type="protein sequence ID" value="RAL63445.1"/>
    <property type="molecule type" value="Genomic_DNA"/>
</dbReference>
<evidence type="ECO:0000313" key="2">
    <source>
        <dbReference type="Proteomes" id="UP000249056"/>
    </source>
</evidence>
<accession>A0A395IT17</accession>
<protein>
    <submittedName>
        <fullName evidence="1">Uncharacterized protein</fullName>
    </submittedName>
</protein>
<sequence>MIFDHLPSFTAVEIRRIQSWVQAPIYQNNKTNIKLQKPYKQSTCLHALAALTPPLKDAQALAPAAKTSTDSLIASSHYLAYIQPLHCLSSLAISTKTAMTRRPTRDTTSTFCDGLESCFHACMERSFCMLFFFRVETANAKFLMSQRRDTNLLLARKANLRVDILDTLMTYYDEFMSSTPVILS</sequence>
<keyword evidence="2" id="KW-1185">Reference proteome</keyword>
<proteinExistence type="predicted"/>
<organism evidence="1 2">
    <name type="scientific">Monilinia fructigena</name>
    <dbReference type="NCBI Taxonomy" id="38457"/>
    <lineage>
        <taxon>Eukaryota</taxon>
        <taxon>Fungi</taxon>
        <taxon>Dikarya</taxon>
        <taxon>Ascomycota</taxon>
        <taxon>Pezizomycotina</taxon>
        <taxon>Leotiomycetes</taxon>
        <taxon>Helotiales</taxon>
        <taxon>Sclerotiniaceae</taxon>
        <taxon>Monilinia</taxon>
    </lineage>
</organism>
<name>A0A395IT17_9HELO</name>